<comment type="caution">
    <text evidence="1">The sequence shown here is derived from an EMBL/GenBank/DDBJ whole genome shotgun (WGS) entry which is preliminary data.</text>
</comment>
<accession>A0A8H7APX8</accession>
<organism evidence="1 2">
    <name type="scientific">Endocarpon pusillum</name>
    <dbReference type="NCBI Taxonomy" id="364733"/>
    <lineage>
        <taxon>Eukaryota</taxon>
        <taxon>Fungi</taxon>
        <taxon>Dikarya</taxon>
        <taxon>Ascomycota</taxon>
        <taxon>Pezizomycotina</taxon>
        <taxon>Eurotiomycetes</taxon>
        <taxon>Chaetothyriomycetidae</taxon>
        <taxon>Verrucariales</taxon>
        <taxon>Verrucariaceae</taxon>
        <taxon>Endocarpon</taxon>
    </lineage>
</organism>
<keyword evidence="2" id="KW-1185">Reference proteome</keyword>
<reference evidence="1" key="1">
    <citation type="submission" date="2020-02" db="EMBL/GenBank/DDBJ databases">
        <authorList>
            <person name="Palmer J.M."/>
        </authorList>
    </citation>
    <scope>NUCLEOTIDE SEQUENCE</scope>
    <source>
        <strain evidence="1">EPUS1.4</strain>
        <tissue evidence="1">Thallus</tissue>
    </source>
</reference>
<proteinExistence type="predicted"/>
<dbReference type="Proteomes" id="UP000606974">
    <property type="component" value="Unassembled WGS sequence"/>
</dbReference>
<gene>
    <name evidence="1" type="ORF">GJ744_010539</name>
</gene>
<name>A0A8H7APX8_9EURO</name>
<evidence type="ECO:0000313" key="2">
    <source>
        <dbReference type="Proteomes" id="UP000606974"/>
    </source>
</evidence>
<dbReference type="EMBL" id="JAACFV010000007">
    <property type="protein sequence ID" value="KAF7513143.1"/>
    <property type="molecule type" value="Genomic_DNA"/>
</dbReference>
<sequence>MVILARPTARCWLLLKEDYSPEMEDSANVIVFVSSMATSNWLRTLLLSTNWLDAYKNGQVREAVELVQEVVKDSGAVTGGDSFRSTSVAACTGWSIQGEWASERGRDIGAGGDEDSGASHWRRINPNQLASQHQLAICMWELGNHKISLFVLRIMARIVELQKKVLDEKSS</sequence>
<dbReference type="AlphaFoldDB" id="A0A8H7APX8"/>
<evidence type="ECO:0000313" key="1">
    <source>
        <dbReference type="EMBL" id="KAF7513143.1"/>
    </source>
</evidence>
<protein>
    <submittedName>
        <fullName evidence="1">Uncharacterized protein</fullName>
    </submittedName>
</protein>